<keyword evidence="2" id="KW-0560">Oxidoreductase</keyword>
<dbReference type="NCBIfam" id="NF005878">
    <property type="entry name" value="PRK07825.1"/>
    <property type="match status" value="1"/>
</dbReference>
<reference evidence="4 5" key="1">
    <citation type="submission" date="2019-05" db="EMBL/GenBank/DDBJ databases">
        <authorList>
            <person name="Lee S.D."/>
        </authorList>
    </citation>
    <scope>NUCLEOTIDE SEQUENCE [LARGE SCALE GENOMIC DNA]</scope>
    <source>
        <strain evidence="4 5">YC2-7</strain>
    </source>
</reference>
<evidence type="ECO:0000256" key="3">
    <source>
        <dbReference type="RuleBase" id="RU000363"/>
    </source>
</evidence>
<dbReference type="AlphaFoldDB" id="A0A848KE62"/>
<comment type="similarity">
    <text evidence="1 3">Belongs to the short-chain dehydrogenases/reductases (SDR) family.</text>
</comment>
<dbReference type="Pfam" id="PF00106">
    <property type="entry name" value="adh_short"/>
    <property type="match status" value="1"/>
</dbReference>
<protein>
    <submittedName>
        <fullName evidence="4">SDR family oxidoreductase</fullName>
    </submittedName>
</protein>
<evidence type="ECO:0000256" key="1">
    <source>
        <dbReference type="ARBA" id="ARBA00006484"/>
    </source>
</evidence>
<dbReference type="Gene3D" id="3.40.50.720">
    <property type="entry name" value="NAD(P)-binding Rossmann-like Domain"/>
    <property type="match status" value="1"/>
</dbReference>
<dbReference type="PROSITE" id="PS00061">
    <property type="entry name" value="ADH_SHORT"/>
    <property type="match status" value="1"/>
</dbReference>
<keyword evidence="5" id="KW-1185">Reference proteome</keyword>
<dbReference type="SUPFAM" id="SSF51735">
    <property type="entry name" value="NAD(P)-binding Rossmann-fold domains"/>
    <property type="match status" value="1"/>
</dbReference>
<organism evidence="4 5">
    <name type="scientific">Antrihabitans stalactiti</name>
    <dbReference type="NCBI Taxonomy" id="2584121"/>
    <lineage>
        <taxon>Bacteria</taxon>
        <taxon>Bacillati</taxon>
        <taxon>Actinomycetota</taxon>
        <taxon>Actinomycetes</taxon>
        <taxon>Mycobacteriales</taxon>
        <taxon>Nocardiaceae</taxon>
        <taxon>Antrihabitans</taxon>
    </lineage>
</organism>
<dbReference type="InterPro" id="IPR020904">
    <property type="entry name" value="Sc_DH/Rdtase_CS"/>
</dbReference>
<dbReference type="PRINTS" id="PR00080">
    <property type="entry name" value="SDRFAMILY"/>
</dbReference>
<dbReference type="GO" id="GO:0016616">
    <property type="term" value="F:oxidoreductase activity, acting on the CH-OH group of donors, NAD or NADP as acceptor"/>
    <property type="evidence" value="ECO:0007669"/>
    <property type="project" value="TreeGrafter"/>
</dbReference>
<name>A0A848KE62_9NOCA</name>
<evidence type="ECO:0000313" key="4">
    <source>
        <dbReference type="EMBL" id="NMN95908.1"/>
    </source>
</evidence>
<reference evidence="4 5" key="2">
    <citation type="submission" date="2020-06" db="EMBL/GenBank/DDBJ databases">
        <title>Antribacter stalactiti gen. nov., sp. nov., a new member of the family Nacardiaceae isolated from a cave.</title>
        <authorList>
            <person name="Kim I.S."/>
        </authorList>
    </citation>
    <scope>NUCLEOTIDE SEQUENCE [LARGE SCALE GENOMIC DNA]</scope>
    <source>
        <strain evidence="4 5">YC2-7</strain>
    </source>
</reference>
<dbReference type="EMBL" id="VCQU01000004">
    <property type="protein sequence ID" value="NMN95908.1"/>
    <property type="molecule type" value="Genomic_DNA"/>
</dbReference>
<dbReference type="InterPro" id="IPR036291">
    <property type="entry name" value="NAD(P)-bd_dom_sf"/>
</dbReference>
<accession>A0A848KE62</accession>
<dbReference type="InterPro" id="IPR002347">
    <property type="entry name" value="SDR_fam"/>
</dbReference>
<proteinExistence type="inferred from homology"/>
<dbReference type="Proteomes" id="UP000535543">
    <property type="component" value="Unassembled WGS sequence"/>
</dbReference>
<evidence type="ECO:0000256" key="2">
    <source>
        <dbReference type="ARBA" id="ARBA00023002"/>
    </source>
</evidence>
<gene>
    <name evidence="4" type="ORF">FGL95_12775</name>
</gene>
<dbReference type="PANTHER" id="PTHR24322">
    <property type="entry name" value="PKSB"/>
    <property type="match status" value="1"/>
</dbReference>
<dbReference type="CDD" id="cd05233">
    <property type="entry name" value="SDR_c"/>
    <property type="match status" value="1"/>
</dbReference>
<comment type="caution">
    <text evidence="4">The sequence shown here is derived from an EMBL/GenBank/DDBJ whole genome shotgun (WGS) entry which is preliminary data.</text>
</comment>
<evidence type="ECO:0000313" key="5">
    <source>
        <dbReference type="Proteomes" id="UP000535543"/>
    </source>
</evidence>
<dbReference type="PRINTS" id="PR00081">
    <property type="entry name" value="GDHRDH"/>
</dbReference>
<dbReference type="RefSeq" id="WP_169587323.1">
    <property type="nucleotide sequence ID" value="NZ_VCQU01000004.1"/>
</dbReference>
<sequence>MNSQPKERRIALTGGARGIGFATARTLLDAGHRVAIGDIDAAALERAHADLDNPRLSVLHLDVTDKQSFTTFLDAAEAQFGPLDVLVNNAGIMPVGPLLDESDEIARRMVEINVHGVITGTKLALERMAPRRSGHVINVASVAGRVSSPGQATYCATKHAVVGFTDAVRLEFADRGIDVSMVLPSFTETEMLAGTRAPRLTGNLPPAKVAKVIVDVIDRPRAEAIVPGYTAPLIHGHGLLPRPVQKALAHFFGNDTIFLEVDAAARKAYDNRIG</sequence>
<dbReference type="PANTHER" id="PTHR24322:SF736">
    <property type="entry name" value="RETINOL DEHYDROGENASE 10"/>
    <property type="match status" value="1"/>
</dbReference>